<dbReference type="EMBL" id="LVXG01000078">
    <property type="protein sequence ID" value="OQP39813.1"/>
    <property type="molecule type" value="Genomic_DNA"/>
</dbReference>
<proteinExistence type="predicted"/>
<evidence type="ECO:0000313" key="2">
    <source>
        <dbReference type="Proteomes" id="UP000192610"/>
    </source>
</evidence>
<dbReference type="RefSeq" id="WP_081204310.1">
    <property type="nucleotide sequence ID" value="NZ_FOCZ01000003.1"/>
</dbReference>
<comment type="caution">
    <text evidence="1">The sequence shown here is derived from an EMBL/GenBank/DDBJ whole genome shotgun (WGS) entry which is preliminary data.</text>
</comment>
<name>A0A1V9E105_9BACT</name>
<keyword evidence="2" id="KW-1185">Reference proteome</keyword>
<reference evidence="2" key="1">
    <citation type="submission" date="2016-04" db="EMBL/GenBank/DDBJ databases">
        <authorList>
            <person name="Chen L."/>
            <person name="Zhuang W."/>
            <person name="Wang G."/>
        </authorList>
    </citation>
    <scope>NUCLEOTIDE SEQUENCE [LARGE SCALE GENOMIC DNA]</scope>
    <source>
        <strain evidence="2">17621</strain>
    </source>
</reference>
<dbReference type="STRING" id="354355.SAMN05660816_02039"/>
<accession>A0A1V9E105</accession>
<dbReference type="Proteomes" id="UP000192610">
    <property type="component" value="Unassembled WGS sequence"/>
</dbReference>
<dbReference type="AlphaFoldDB" id="A0A1V9E105"/>
<gene>
    <name evidence="1" type="ORF">A4H97_16460</name>
</gene>
<evidence type="ECO:0000313" key="1">
    <source>
        <dbReference type="EMBL" id="OQP39813.1"/>
    </source>
</evidence>
<sequence>MKVIKITLAILVVLWLGIITSQFLIPATTDPISNNSPDLDLIKDTIKKSTIDNIPENKPAADTLITRPPKHKPKAILSPKLKTQQKLVYSKYTLTDFAARLRHIETRNDLDEYFELARMTEVQKKYYNIIKENFAKFLKITHRKEIPDNSLFVRINLLHY</sequence>
<protein>
    <submittedName>
        <fullName evidence="1">Uncharacterized protein</fullName>
    </submittedName>
</protein>
<organism evidence="1 2">
    <name type="scientific">Niastella yeongjuensis</name>
    <dbReference type="NCBI Taxonomy" id="354355"/>
    <lineage>
        <taxon>Bacteria</taxon>
        <taxon>Pseudomonadati</taxon>
        <taxon>Bacteroidota</taxon>
        <taxon>Chitinophagia</taxon>
        <taxon>Chitinophagales</taxon>
        <taxon>Chitinophagaceae</taxon>
        <taxon>Niastella</taxon>
    </lineage>
</organism>